<gene>
    <name evidence="1" type="ORF">FZC76_14030</name>
</gene>
<evidence type="ECO:0000313" key="2">
    <source>
        <dbReference type="Proteomes" id="UP000322524"/>
    </source>
</evidence>
<organism evidence="1 2">
    <name type="scientific">Sutcliffiella horikoshii</name>
    <dbReference type="NCBI Taxonomy" id="79883"/>
    <lineage>
        <taxon>Bacteria</taxon>
        <taxon>Bacillati</taxon>
        <taxon>Bacillota</taxon>
        <taxon>Bacilli</taxon>
        <taxon>Bacillales</taxon>
        <taxon>Bacillaceae</taxon>
        <taxon>Sutcliffiella</taxon>
    </lineage>
</organism>
<sequence>MLKIIYREDSQLRLYENGKEEILAKKASEFYYLSSEGDYAFYLANSKHWHNGDLYIKKMGNTPTLLGNKVNLIYVSPTADVVVYIDKYFENQNNKGSLYMVRNGCKKVCLDRNVSGTVIVIEKDMDKYKIYYEKTNKKELTNYRTGFVLDEKGNKQPLGIKFNDIKFFRTNKDELRIIGEVTKYNKKGMDVQYYIFHEEEVISQNIAGFSHNDSTNKIIYSEEDINIQRQFFKQIEYKKSYETKFDEIIFQFSSHSSSRYYIACEIIKKAKKHLIVESPYDKDDSINHIAFFSPEQKEDILLLHYTLTTGTDFLPTYKLFGVSVEDLIKNAGAFQGKLGLDFAKIMNTGFMTKDTSEKIMYRNIYNSLLKTHDFQYRQELKTYLLNTYLVPVQDRVAHTSRFFEKYVQTNEKRLQLQEKMKLIEEELILKKIIPSKWKSEYEMFKLIKNQFPAARLHSSPDWLAPQHLDVFIEDLNIAFEYQGEQHFLAIDFFGGEGGLLKRKKLDKRKKDLCLQNGVKLVEWMFYEPVTKLELERKLEFLKP</sequence>
<dbReference type="RefSeq" id="WP_148988794.1">
    <property type="nucleotide sequence ID" value="NZ_VTEV01000005.1"/>
</dbReference>
<dbReference type="AlphaFoldDB" id="A0A5D4SWL5"/>
<dbReference type="Proteomes" id="UP000322524">
    <property type="component" value="Unassembled WGS sequence"/>
</dbReference>
<dbReference type="EMBL" id="VTEV01000005">
    <property type="protein sequence ID" value="TYS67685.1"/>
    <property type="molecule type" value="Genomic_DNA"/>
</dbReference>
<proteinExistence type="predicted"/>
<name>A0A5D4SWL5_9BACI</name>
<accession>A0A5D4SWL5</accession>
<evidence type="ECO:0000313" key="1">
    <source>
        <dbReference type="EMBL" id="TYS67685.1"/>
    </source>
</evidence>
<dbReference type="OrthoDB" id="2086462at2"/>
<protein>
    <submittedName>
        <fullName evidence="1">Uncharacterized protein</fullName>
    </submittedName>
</protein>
<comment type="caution">
    <text evidence="1">The sequence shown here is derived from an EMBL/GenBank/DDBJ whole genome shotgun (WGS) entry which is preliminary data.</text>
</comment>
<reference evidence="1 2" key="1">
    <citation type="submission" date="2019-08" db="EMBL/GenBank/DDBJ databases">
        <title>Bacillus genomes from the desert of Cuatro Cienegas, Coahuila.</title>
        <authorList>
            <person name="Olmedo-Alvarez G."/>
        </authorList>
    </citation>
    <scope>NUCLEOTIDE SEQUENCE [LARGE SCALE GENOMIC DNA]</scope>
    <source>
        <strain evidence="1 2">CH28_1T</strain>
    </source>
</reference>